<dbReference type="PANTHER" id="PTHR33908">
    <property type="entry name" value="MANNOSYLTRANSFERASE YKCB-RELATED"/>
    <property type="match status" value="1"/>
</dbReference>
<dbReference type="EMBL" id="JACHZG010000001">
    <property type="protein sequence ID" value="MBB3328023.1"/>
    <property type="molecule type" value="Genomic_DNA"/>
</dbReference>
<proteinExistence type="predicted"/>
<dbReference type="PANTHER" id="PTHR33908:SF3">
    <property type="entry name" value="UNDECAPRENYL PHOSPHATE-ALPHA-4-AMINO-4-DEOXY-L-ARABINOSE ARABINOSYL TRANSFERASE"/>
    <property type="match status" value="1"/>
</dbReference>
<organism evidence="10 11">
    <name type="scientific">Microlunatus antarcticus</name>
    <dbReference type="NCBI Taxonomy" id="53388"/>
    <lineage>
        <taxon>Bacteria</taxon>
        <taxon>Bacillati</taxon>
        <taxon>Actinomycetota</taxon>
        <taxon>Actinomycetes</taxon>
        <taxon>Propionibacteriales</taxon>
        <taxon>Propionibacteriaceae</taxon>
        <taxon>Microlunatus</taxon>
    </lineage>
</organism>
<feature type="transmembrane region" description="Helical" evidence="9">
    <location>
        <begin position="358"/>
        <end position="379"/>
    </location>
</feature>
<comment type="caution">
    <text evidence="10">The sequence shown here is derived from an EMBL/GenBank/DDBJ whole genome shotgun (WGS) entry which is preliminary data.</text>
</comment>
<gene>
    <name evidence="10" type="ORF">FHX39_002967</name>
</gene>
<evidence type="ECO:0000256" key="4">
    <source>
        <dbReference type="ARBA" id="ARBA00022679"/>
    </source>
</evidence>
<reference evidence="10 11" key="1">
    <citation type="submission" date="2020-08" db="EMBL/GenBank/DDBJ databases">
        <title>Sequencing the genomes of 1000 actinobacteria strains.</title>
        <authorList>
            <person name="Klenk H.-P."/>
        </authorList>
    </citation>
    <scope>NUCLEOTIDE SEQUENCE [LARGE SCALE GENOMIC DNA]</scope>
    <source>
        <strain evidence="10 11">DSM 11053</strain>
    </source>
</reference>
<dbReference type="InterPro" id="IPR050297">
    <property type="entry name" value="LipidA_mod_glycosyltrf_83"/>
</dbReference>
<evidence type="ECO:0000256" key="9">
    <source>
        <dbReference type="SAM" id="Phobius"/>
    </source>
</evidence>
<keyword evidence="11" id="KW-1185">Reference proteome</keyword>
<evidence type="ECO:0000256" key="8">
    <source>
        <dbReference type="SAM" id="MobiDB-lite"/>
    </source>
</evidence>
<evidence type="ECO:0000256" key="1">
    <source>
        <dbReference type="ARBA" id="ARBA00004651"/>
    </source>
</evidence>
<feature type="region of interest" description="Disordered" evidence="8">
    <location>
        <begin position="1"/>
        <end position="24"/>
    </location>
</feature>
<keyword evidence="6 9" id="KW-1133">Transmembrane helix</keyword>
<evidence type="ECO:0000256" key="6">
    <source>
        <dbReference type="ARBA" id="ARBA00022989"/>
    </source>
</evidence>
<evidence type="ECO:0000256" key="3">
    <source>
        <dbReference type="ARBA" id="ARBA00022676"/>
    </source>
</evidence>
<dbReference type="GO" id="GO:0005886">
    <property type="term" value="C:plasma membrane"/>
    <property type="evidence" value="ECO:0007669"/>
    <property type="project" value="UniProtKB-SubCell"/>
</dbReference>
<protein>
    <submittedName>
        <fullName evidence="10">Mannosyltransferase</fullName>
        <ecNumber evidence="10">2.4.1.-</ecNumber>
    </submittedName>
</protein>
<name>A0A7W5JXE2_9ACTN</name>
<evidence type="ECO:0000256" key="2">
    <source>
        <dbReference type="ARBA" id="ARBA00022475"/>
    </source>
</evidence>
<feature type="transmembrane region" description="Helical" evidence="9">
    <location>
        <begin position="182"/>
        <end position="209"/>
    </location>
</feature>
<feature type="transmembrane region" description="Helical" evidence="9">
    <location>
        <begin position="328"/>
        <end position="346"/>
    </location>
</feature>
<keyword evidence="5 9" id="KW-0812">Transmembrane</keyword>
<feature type="transmembrane region" description="Helical" evidence="9">
    <location>
        <begin position="300"/>
        <end position="322"/>
    </location>
</feature>
<evidence type="ECO:0000313" key="10">
    <source>
        <dbReference type="EMBL" id="MBB3328023.1"/>
    </source>
</evidence>
<dbReference type="GO" id="GO:0016763">
    <property type="term" value="F:pentosyltransferase activity"/>
    <property type="evidence" value="ECO:0007669"/>
    <property type="project" value="TreeGrafter"/>
</dbReference>
<keyword evidence="4 10" id="KW-0808">Transferase</keyword>
<dbReference type="EC" id="2.4.1.-" evidence="10"/>
<dbReference type="RefSeq" id="WP_183339636.1">
    <property type="nucleotide sequence ID" value="NZ_JACHZG010000001.1"/>
</dbReference>
<evidence type="ECO:0000256" key="5">
    <source>
        <dbReference type="ARBA" id="ARBA00022692"/>
    </source>
</evidence>
<feature type="transmembrane region" description="Helical" evidence="9">
    <location>
        <begin position="267"/>
        <end position="288"/>
    </location>
</feature>
<evidence type="ECO:0000313" key="11">
    <source>
        <dbReference type="Proteomes" id="UP000565572"/>
    </source>
</evidence>
<keyword evidence="3 10" id="KW-0328">Glycosyltransferase</keyword>
<keyword evidence="7 9" id="KW-0472">Membrane</keyword>
<evidence type="ECO:0000256" key="7">
    <source>
        <dbReference type="ARBA" id="ARBA00023136"/>
    </source>
</evidence>
<dbReference type="GO" id="GO:0010041">
    <property type="term" value="P:response to iron(III) ion"/>
    <property type="evidence" value="ECO:0007669"/>
    <property type="project" value="TreeGrafter"/>
</dbReference>
<sequence length="517" mass="56004">MTTLQQRPSPPSEVRPPSSSPLDQVAEEPRRLQHGVVAVSVVVMLAVGFWGLDRGSMWLDETATYTVVMRPVHQILAVLDNIDLVHGAYYLLMHVWMLPGGGEAWMRAPSVLGMGVAAGATAALGNRLAGVRAGLAAGLLFAGWPLVSYYAQEGRSFALVTGAVLVATYCLVRALSGGRRRWWWGYAASIVVATTLNELAVLALLAHAVTVVLSRPAWRVWRWWVASVLACGVLMAPVALMSLAQSDQVSHTSSLGWSTVTLLRDRFFGSSSWLLVMVLALVVLGSVVEVQRRRRRTGGGLALVALPLLVVPVVALLTVSLVQPLFEVRYVLFCVAALPLLAARGVEQLARWAAHRTGRTAVGWAVAGFLVLAVSVAHVPDLRHERTVDSRSQDFAGAAAVLRAQARPGDAVLFLPLSFRLGAMAYPDGFTQVDDIALDRSAVRAANLRGTARKPDDVRAAMLARERIWVFGTRGLRVKSTDRAGTNEMAVLSAHFVQERRLLVRGVEVDLYVRRDA</sequence>
<keyword evidence="2" id="KW-1003">Cell membrane</keyword>
<comment type="subcellular location">
    <subcellularLocation>
        <location evidence="1">Cell membrane</location>
        <topology evidence="1">Multi-pass membrane protein</topology>
    </subcellularLocation>
</comment>
<accession>A0A7W5JXE2</accession>
<feature type="transmembrane region" description="Helical" evidence="9">
    <location>
        <begin position="221"/>
        <end position="244"/>
    </location>
</feature>
<dbReference type="GO" id="GO:0009103">
    <property type="term" value="P:lipopolysaccharide biosynthetic process"/>
    <property type="evidence" value="ECO:0007669"/>
    <property type="project" value="UniProtKB-ARBA"/>
</dbReference>
<feature type="transmembrane region" description="Helical" evidence="9">
    <location>
        <begin position="131"/>
        <end position="150"/>
    </location>
</feature>
<feature type="transmembrane region" description="Helical" evidence="9">
    <location>
        <begin position="157"/>
        <end position="176"/>
    </location>
</feature>
<dbReference type="Proteomes" id="UP000565572">
    <property type="component" value="Unassembled WGS sequence"/>
</dbReference>
<dbReference type="AlphaFoldDB" id="A0A7W5JXE2"/>
<feature type="transmembrane region" description="Helical" evidence="9">
    <location>
        <begin position="35"/>
        <end position="52"/>
    </location>
</feature>